<proteinExistence type="predicted"/>
<keyword evidence="2" id="KW-1185">Reference proteome</keyword>
<comment type="caution">
    <text evidence="1">The sequence shown here is derived from an EMBL/GenBank/DDBJ whole genome shotgun (WGS) entry which is preliminary data.</text>
</comment>
<dbReference type="EMBL" id="JAQOWY010000380">
    <property type="protein sequence ID" value="KAK1843026.1"/>
    <property type="molecule type" value="Genomic_DNA"/>
</dbReference>
<evidence type="ECO:0000313" key="2">
    <source>
        <dbReference type="Proteomes" id="UP001243330"/>
    </source>
</evidence>
<protein>
    <submittedName>
        <fullName evidence="1">Uncharacterized protein</fullName>
    </submittedName>
</protein>
<name>A0AAD9A7S6_9PEZI</name>
<sequence length="51" mass="6032">MAIKAITILPAQTAWYRPFLFLGHTRGLTMIHLHRLRSSRGQQLYAKPWRK</sequence>
<dbReference type="AlphaFoldDB" id="A0AAD9A7S6"/>
<evidence type="ECO:0000313" key="1">
    <source>
        <dbReference type="EMBL" id="KAK1843026.1"/>
    </source>
</evidence>
<gene>
    <name evidence="1" type="ORF">CCHR01_14331</name>
</gene>
<accession>A0AAD9A7S6</accession>
<reference evidence="1" key="1">
    <citation type="submission" date="2023-01" db="EMBL/GenBank/DDBJ databases">
        <title>Colletotrichum chrysophilum M932 genome sequence.</title>
        <authorList>
            <person name="Baroncelli R."/>
        </authorList>
    </citation>
    <scope>NUCLEOTIDE SEQUENCE</scope>
    <source>
        <strain evidence="1">M932</strain>
    </source>
</reference>
<organism evidence="1 2">
    <name type="scientific">Colletotrichum chrysophilum</name>
    <dbReference type="NCBI Taxonomy" id="1836956"/>
    <lineage>
        <taxon>Eukaryota</taxon>
        <taxon>Fungi</taxon>
        <taxon>Dikarya</taxon>
        <taxon>Ascomycota</taxon>
        <taxon>Pezizomycotina</taxon>
        <taxon>Sordariomycetes</taxon>
        <taxon>Hypocreomycetidae</taxon>
        <taxon>Glomerellales</taxon>
        <taxon>Glomerellaceae</taxon>
        <taxon>Colletotrichum</taxon>
        <taxon>Colletotrichum gloeosporioides species complex</taxon>
    </lineage>
</organism>
<dbReference type="Proteomes" id="UP001243330">
    <property type="component" value="Unassembled WGS sequence"/>
</dbReference>